<protein>
    <recommendedName>
        <fullName evidence="3">Cupin domain-containing protein</fullName>
    </recommendedName>
</protein>
<dbReference type="Gene3D" id="2.60.120.10">
    <property type="entry name" value="Jelly Rolls"/>
    <property type="match status" value="1"/>
</dbReference>
<reference evidence="2" key="1">
    <citation type="journal article" date="2019" name="Int. J. Syst. Evol. Microbiol.">
        <title>The Global Catalogue of Microorganisms (GCM) 10K type strain sequencing project: providing services to taxonomists for standard genome sequencing and annotation.</title>
        <authorList>
            <consortium name="The Broad Institute Genomics Platform"/>
            <consortium name="The Broad Institute Genome Sequencing Center for Infectious Disease"/>
            <person name="Wu L."/>
            <person name="Ma J."/>
        </authorList>
    </citation>
    <scope>NUCLEOTIDE SEQUENCE [LARGE SCALE GENOMIC DNA]</scope>
    <source>
        <strain evidence="2">CCUG 61948</strain>
    </source>
</reference>
<name>A0ABW3B5K7_9FLAO</name>
<evidence type="ECO:0000313" key="2">
    <source>
        <dbReference type="Proteomes" id="UP001597012"/>
    </source>
</evidence>
<accession>A0ABW3B5K7</accession>
<evidence type="ECO:0008006" key="3">
    <source>
        <dbReference type="Google" id="ProtNLM"/>
    </source>
</evidence>
<keyword evidence="2" id="KW-1185">Reference proteome</keyword>
<evidence type="ECO:0000313" key="1">
    <source>
        <dbReference type="EMBL" id="MFD0798355.1"/>
    </source>
</evidence>
<dbReference type="EMBL" id="JBHTHY010000011">
    <property type="protein sequence ID" value="MFD0798355.1"/>
    <property type="molecule type" value="Genomic_DNA"/>
</dbReference>
<dbReference type="RefSeq" id="WP_379935065.1">
    <property type="nucleotide sequence ID" value="NZ_JBHTHY010000011.1"/>
</dbReference>
<gene>
    <name evidence="1" type="ORF">ACFQZJ_12860</name>
</gene>
<comment type="caution">
    <text evidence="1">The sequence shown here is derived from an EMBL/GenBank/DDBJ whole genome shotgun (WGS) entry which is preliminary data.</text>
</comment>
<proteinExistence type="predicted"/>
<sequence>MVLTKINPIGNFDCWSPSWLREIKNKNFSSNIGQPLFENAELKLWQIVLEPKERLPFRRHLNAYSCNCLIDGLLLSRNANGAIDLLRFERGETYFRECKEEAIHDLENVGENTVKITIVEDKLILSEKSLSHLF</sequence>
<dbReference type="Proteomes" id="UP001597012">
    <property type="component" value="Unassembled WGS sequence"/>
</dbReference>
<organism evidence="1 2">
    <name type="scientific">Maribacter chungangensis</name>
    <dbReference type="NCBI Taxonomy" id="1069117"/>
    <lineage>
        <taxon>Bacteria</taxon>
        <taxon>Pseudomonadati</taxon>
        <taxon>Bacteroidota</taxon>
        <taxon>Flavobacteriia</taxon>
        <taxon>Flavobacteriales</taxon>
        <taxon>Flavobacteriaceae</taxon>
        <taxon>Maribacter</taxon>
    </lineage>
</organism>
<dbReference type="InterPro" id="IPR014710">
    <property type="entry name" value="RmlC-like_jellyroll"/>
</dbReference>